<evidence type="ECO:0000313" key="2">
    <source>
        <dbReference type="EMBL" id="MDT8759238.1"/>
    </source>
</evidence>
<dbReference type="EMBL" id="JALMLT010000002">
    <property type="protein sequence ID" value="MDT8759238.1"/>
    <property type="molecule type" value="Genomic_DNA"/>
</dbReference>
<reference evidence="2" key="1">
    <citation type="submission" date="2022-04" db="EMBL/GenBank/DDBJ databases">
        <title>Tomato heritable bacteria conferring resistance against bacterial wilt.</title>
        <authorList>
            <person name="Yin J."/>
        </authorList>
    </citation>
    <scope>NUCLEOTIDE SEQUENCE</scope>
    <source>
        <strain evidence="2">Cra20</strain>
    </source>
</reference>
<gene>
    <name evidence="2" type="ORF">MZO42_11070</name>
</gene>
<organism evidence="2">
    <name type="scientific">Sphingomonas psychrotolerans</name>
    <dbReference type="NCBI Taxonomy" id="1327635"/>
    <lineage>
        <taxon>Bacteria</taxon>
        <taxon>Pseudomonadati</taxon>
        <taxon>Pseudomonadota</taxon>
        <taxon>Alphaproteobacteria</taxon>
        <taxon>Sphingomonadales</taxon>
        <taxon>Sphingomonadaceae</taxon>
        <taxon>Sphingomonas</taxon>
    </lineage>
</organism>
<accession>A0ABU3N3X7</accession>
<evidence type="ECO:0008006" key="3">
    <source>
        <dbReference type="Google" id="ProtNLM"/>
    </source>
</evidence>
<comment type="caution">
    <text evidence="2">The sequence shown here is derived from an EMBL/GenBank/DDBJ whole genome shotgun (WGS) entry which is preliminary data.</text>
</comment>
<protein>
    <recommendedName>
        <fullName evidence="3">Terminase</fullName>
    </recommendedName>
</protein>
<feature type="region of interest" description="Disordered" evidence="1">
    <location>
        <begin position="1"/>
        <end position="22"/>
    </location>
</feature>
<name>A0ABU3N3X7_9SPHN</name>
<sequence length="177" mass="19426">MDDLIMGNQDGQRQQRKPRRPLFSARRRQRFLDALALTCNVRVAAAHAGVVTSTVYRHRAQDPQFVAQWRQALEAGYDRLETLVLEHGGAGMPLEPADPERAAAEMQAEAQGGTGVALPPFDFARAMELLRHHRMSRHAAGIAHGQQRRAATREETNAALAKAIAAAEKRMGKSDGA</sequence>
<proteinExistence type="predicted"/>
<evidence type="ECO:0000256" key="1">
    <source>
        <dbReference type="SAM" id="MobiDB-lite"/>
    </source>
</evidence>
<dbReference type="Gene3D" id="1.10.10.60">
    <property type="entry name" value="Homeodomain-like"/>
    <property type="match status" value="1"/>
</dbReference>